<reference evidence="1 2" key="2">
    <citation type="journal article" date="2022" name="Mol. Ecol. Resour.">
        <title>The genomes of chicory, endive, great burdock and yacon provide insights into Asteraceae paleo-polyploidization history and plant inulin production.</title>
        <authorList>
            <person name="Fan W."/>
            <person name="Wang S."/>
            <person name="Wang H."/>
            <person name="Wang A."/>
            <person name="Jiang F."/>
            <person name="Liu H."/>
            <person name="Zhao H."/>
            <person name="Xu D."/>
            <person name="Zhang Y."/>
        </authorList>
    </citation>
    <scope>NUCLEOTIDE SEQUENCE [LARGE SCALE GENOMIC DNA]</scope>
    <source>
        <strain evidence="2">cv. Yunnan</strain>
        <tissue evidence="1">Leaves</tissue>
    </source>
</reference>
<dbReference type="Proteomes" id="UP001056120">
    <property type="component" value="Linkage Group LG08"/>
</dbReference>
<protein>
    <submittedName>
        <fullName evidence="1">Uncharacterized protein</fullName>
    </submittedName>
</protein>
<sequence>MRRRATDSKPRSNACKCLFASPVEHFVSLASIFCPNFRSDRESAVDRDDVDENLGFFMKRMRRFRKLDRLRGVFTPVNFISTG</sequence>
<organism evidence="1 2">
    <name type="scientific">Smallanthus sonchifolius</name>
    <dbReference type="NCBI Taxonomy" id="185202"/>
    <lineage>
        <taxon>Eukaryota</taxon>
        <taxon>Viridiplantae</taxon>
        <taxon>Streptophyta</taxon>
        <taxon>Embryophyta</taxon>
        <taxon>Tracheophyta</taxon>
        <taxon>Spermatophyta</taxon>
        <taxon>Magnoliopsida</taxon>
        <taxon>eudicotyledons</taxon>
        <taxon>Gunneridae</taxon>
        <taxon>Pentapetalae</taxon>
        <taxon>asterids</taxon>
        <taxon>campanulids</taxon>
        <taxon>Asterales</taxon>
        <taxon>Asteraceae</taxon>
        <taxon>Asteroideae</taxon>
        <taxon>Heliantheae alliance</taxon>
        <taxon>Millerieae</taxon>
        <taxon>Smallanthus</taxon>
    </lineage>
</organism>
<accession>A0ACB9ICU8</accession>
<gene>
    <name evidence="1" type="ORF">L1987_21700</name>
</gene>
<reference evidence="2" key="1">
    <citation type="journal article" date="2022" name="Mol. Ecol. Resour.">
        <title>The genomes of chicory, endive, great burdock and yacon provide insights into Asteraceae palaeo-polyploidization history and plant inulin production.</title>
        <authorList>
            <person name="Fan W."/>
            <person name="Wang S."/>
            <person name="Wang H."/>
            <person name="Wang A."/>
            <person name="Jiang F."/>
            <person name="Liu H."/>
            <person name="Zhao H."/>
            <person name="Xu D."/>
            <person name="Zhang Y."/>
        </authorList>
    </citation>
    <scope>NUCLEOTIDE SEQUENCE [LARGE SCALE GENOMIC DNA]</scope>
    <source>
        <strain evidence="2">cv. Yunnan</strain>
    </source>
</reference>
<evidence type="ECO:0000313" key="2">
    <source>
        <dbReference type="Proteomes" id="UP001056120"/>
    </source>
</evidence>
<proteinExistence type="predicted"/>
<keyword evidence="2" id="KW-1185">Reference proteome</keyword>
<name>A0ACB9ICU8_9ASTR</name>
<dbReference type="EMBL" id="CM042025">
    <property type="protein sequence ID" value="KAI3805814.1"/>
    <property type="molecule type" value="Genomic_DNA"/>
</dbReference>
<evidence type="ECO:0000313" key="1">
    <source>
        <dbReference type="EMBL" id="KAI3805814.1"/>
    </source>
</evidence>
<comment type="caution">
    <text evidence="1">The sequence shown here is derived from an EMBL/GenBank/DDBJ whole genome shotgun (WGS) entry which is preliminary data.</text>
</comment>